<comment type="caution">
    <text evidence="9">The sequence shown here is derived from an EMBL/GenBank/DDBJ whole genome shotgun (WGS) entry which is preliminary data.</text>
</comment>
<dbReference type="InterPro" id="IPR011701">
    <property type="entry name" value="MFS"/>
</dbReference>
<dbReference type="Pfam" id="PF07690">
    <property type="entry name" value="MFS_1"/>
    <property type="match status" value="1"/>
</dbReference>
<sequence>MSHANAQATGNHDPLGSPTDPLVAPPATPAPQTEKLGRDFHIHLGTVAANAIAGGILVAGVPLVAATLTDSPQEISIISAALQLPALIGILAGLVVDRTDRRRLRLIMMGARAGLVFGAAAVALTGNLSVWALAALMFLYALGGVFIGAANTAMVPQVAPRSQLAAANSRIQGAMFVFEDIIGAPIAAVLVLAGSFWLLGVPGLIGVLGMIVLWAGMRGRSFRAPQSEPQQHTEGASGGVAKALRDIREGLVFILTHRVLRPVFTMSMVANFASAAYFAVFVLWMTGPQSPVGVPAELFPLYFTVMAVGAVAATLTVSLLLKVVAEFPLMMAGFWCMPFLLVIQVIRPSPWVMAVVMLLLGYSLTVGNVIAMTMAQKLVPGRMLGRFGGTAQTASSGLAPLGALLGGFVAEQFGFSVLHISVAAILAVAFVYPMLVVRQRDVAELEVTE</sequence>
<dbReference type="InterPro" id="IPR020846">
    <property type="entry name" value="MFS_dom"/>
</dbReference>
<dbReference type="EMBL" id="WRPM01000072">
    <property type="protein sequence ID" value="MVT26803.1"/>
    <property type="molecule type" value="Genomic_DNA"/>
</dbReference>
<feature type="transmembrane region" description="Helical" evidence="7">
    <location>
        <begin position="352"/>
        <end position="375"/>
    </location>
</feature>
<feature type="transmembrane region" description="Helical" evidence="7">
    <location>
        <begin position="299"/>
        <end position="320"/>
    </location>
</feature>
<dbReference type="PROSITE" id="PS50850">
    <property type="entry name" value="MFS"/>
    <property type="match status" value="1"/>
</dbReference>
<evidence type="ECO:0000256" key="7">
    <source>
        <dbReference type="SAM" id="Phobius"/>
    </source>
</evidence>
<feature type="transmembrane region" description="Helical" evidence="7">
    <location>
        <begin position="47"/>
        <end position="69"/>
    </location>
</feature>
<feature type="transmembrane region" description="Helical" evidence="7">
    <location>
        <begin position="263"/>
        <end position="287"/>
    </location>
</feature>
<proteinExistence type="predicted"/>
<keyword evidence="5 7" id="KW-0472">Membrane</keyword>
<dbReference type="SUPFAM" id="SSF103473">
    <property type="entry name" value="MFS general substrate transporter"/>
    <property type="match status" value="1"/>
</dbReference>
<dbReference type="GO" id="GO:0005886">
    <property type="term" value="C:plasma membrane"/>
    <property type="evidence" value="ECO:0007669"/>
    <property type="project" value="UniProtKB-SubCell"/>
</dbReference>
<feature type="transmembrane region" description="Helical" evidence="7">
    <location>
        <begin position="327"/>
        <end position="346"/>
    </location>
</feature>
<reference evidence="9 10" key="1">
    <citation type="submission" date="2019-12" db="EMBL/GenBank/DDBJ databases">
        <title>Nesterenkonia muleiensis sp. nov., a novel actinobacterium isolated from sap of Populus euphratica.</title>
        <authorList>
            <person name="Wang R."/>
        </authorList>
    </citation>
    <scope>NUCLEOTIDE SEQUENCE [LARGE SCALE GENOMIC DNA]</scope>
    <source>
        <strain evidence="9 10">F10</strain>
    </source>
</reference>
<keyword evidence="4 7" id="KW-1133">Transmembrane helix</keyword>
<feature type="transmembrane region" description="Helical" evidence="7">
    <location>
        <begin position="416"/>
        <end position="435"/>
    </location>
</feature>
<comment type="subcellular location">
    <subcellularLocation>
        <location evidence="1">Cell membrane</location>
        <topology evidence="1">Multi-pass membrane protein</topology>
    </subcellularLocation>
</comment>
<dbReference type="PANTHER" id="PTHR23513">
    <property type="entry name" value="INTEGRAL MEMBRANE EFFLUX PROTEIN-RELATED"/>
    <property type="match status" value="1"/>
</dbReference>
<accession>A0A7K1UJZ4</accession>
<dbReference type="PANTHER" id="PTHR23513:SF6">
    <property type="entry name" value="MAJOR FACILITATOR SUPERFAMILY ASSOCIATED DOMAIN-CONTAINING PROTEIN"/>
    <property type="match status" value="1"/>
</dbReference>
<dbReference type="RefSeq" id="WP_157324135.1">
    <property type="nucleotide sequence ID" value="NZ_BMFX01000004.1"/>
</dbReference>
<name>A0A7K1UJZ4_9MICC</name>
<evidence type="ECO:0000256" key="5">
    <source>
        <dbReference type="ARBA" id="ARBA00023136"/>
    </source>
</evidence>
<dbReference type="GO" id="GO:0022857">
    <property type="term" value="F:transmembrane transporter activity"/>
    <property type="evidence" value="ECO:0007669"/>
    <property type="project" value="InterPro"/>
</dbReference>
<dbReference type="Proteomes" id="UP000460157">
    <property type="component" value="Unassembled WGS sequence"/>
</dbReference>
<evidence type="ECO:0000256" key="1">
    <source>
        <dbReference type="ARBA" id="ARBA00004651"/>
    </source>
</evidence>
<feature type="transmembrane region" description="Helical" evidence="7">
    <location>
        <begin position="130"/>
        <end position="150"/>
    </location>
</feature>
<evidence type="ECO:0000259" key="8">
    <source>
        <dbReference type="PROSITE" id="PS50850"/>
    </source>
</evidence>
<gene>
    <name evidence="9" type="ORF">GNZ21_10605</name>
</gene>
<protein>
    <submittedName>
        <fullName evidence="9">MFS transporter</fullName>
    </submittedName>
</protein>
<feature type="transmembrane region" description="Helical" evidence="7">
    <location>
        <begin position="387"/>
        <end position="410"/>
    </location>
</feature>
<evidence type="ECO:0000313" key="9">
    <source>
        <dbReference type="EMBL" id="MVT26803.1"/>
    </source>
</evidence>
<dbReference type="CDD" id="cd06173">
    <property type="entry name" value="MFS_MefA_like"/>
    <property type="match status" value="1"/>
</dbReference>
<feature type="compositionally biased region" description="Polar residues" evidence="6">
    <location>
        <begin position="1"/>
        <end position="10"/>
    </location>
</feature>
<keyword evidence="10" id="KW-1185">Reference proteome</keyword>
<keyword evidence="2" id="KW-1003">Cell membrane</keyword>
<feature type="transmembrane region" description="Helical" evidence="7">
    <location>
        <begin position="106"/>
        <end position="124"/>
    </location>
</feature>
<evidence type="ECO:0000256" key="6">
    <source>
        <dbReference type="SAM" id="MobiDB-lite"/>
    </source>
</evidence>
<evidence type="ECO:0000256" key="2">
    <source>
        <dbReference type="ARBA" id="ARBA00022475"/>
    </source>
</evidence>
<dbReference type="Gene3D" id="1.20.1250.20">
    <property type="entry name" value="MFS general substrate transporter like domains"/>
    <property type="match status" value="1"/>
</dbReference>
<feature type="transmembrane region" description="Helical" evidence="7">
    <location>
        <begin position="196"/>
        <end position="217"/>
    </location>
</feature>
<feature type="transmembrane region" description="Helical" evidence="7">
    <location>
        <begin position="75"/>
        <end position="94"/>
    </location>
</feature>
<dbReference type="InterPro" id="IPR036259">
    <property type="entry name" value="MFS_trans_sf"/>
</dbReference>
<evidence type="ECO:0000256" key="3">
    <source>
        <dbReference type="ARBA" id="ARBA00022692"/>
    </source>
</evidence>
<dbReference type="AlphaFoldDB" id="A0A7K1UJZ4"/>
<dbReference type="OrthoDB" id="145388at2"/>
<organism evidence="9 10">
    <name type="scientific">Nesterenkonia alkaliphila</name>
    <dbReference type="NCBI Taxonomy" id="1463631"/>
    <lineage>
        <taxon>Bacteria</taxon>
        <taxon>Bacillati</taxon>
        <taxon>Actinomycetota</taxon>
        <taxon>Actinomycetes</taxon>
        <taxon>Micrococcales</taxon>
        <taxon>Micrococcaceae</taxon>
        <taxon>Nesterenkonia</taxon>
    </lineage>
</organism>
<feature type="domain" description="Major facilitator superfamily (MFS) profile" evidence="8">
    <location>
        <begin position="38"/>
        <end position="441"/>
    </location>
</feature>
<feature type="region of interest" description="Disordered" evidence="6">
    <location>
        <begin position="1"/>
        <end position="30"/>
    </location>
</feature>
<evidence type="ECO:0000313" key="10">
    <source>
        <dbReference type="Proteomes" id="UP000460157"/>
    </source>
</evidence>
<evidence type="ECO:0000256" key="4">
    <source>
        <dbReference type="ARBA" id="ARBA00022989"/>
    </source>
</evidence>
<feature type="transmembrane region" description="Helical" evidence="7">
    <location>
        <begin position="171"/>
        <end position="190"/>
    </location>
</feature>
<keyword evidence="3 7" id="KW-0812">Transmembrane</keyword>